<dbReference type="Gene3D" id="3.40.1580.10">
    <property type="entry name" value="SMI1/KNR4-like"/>
    <property type="match status" value="1"/>
</dbReference>
<evidence type="ECO:0000313" key="2">
    <source>
        <dbReference type="Proteomes" id="UP000633418"/>
    </source>
</evidence>
<organism evidence="1 2">
    <name type="scientific">Pseudomonas xantholysinigenes</name>
    <dbReference type="NCBI Taxonomy" id="2745490"/>
    <lineage>
        <taxon>Bacteria</taxon>
        <taxon>Pseudomonadati</taxon>
        <taxon>Pseudomonadota</taxon>
        <taxon>Gammaproteobacteria</taxon>
        <taxon>Pseudomonadales</taxon>
        <taxon>Pseudomonadaceae</taxon>
        <taxon>Pseudomonas</taxon>
    </lineage>
</organism>
<proteinExistence type="predicted"/>
<dbReference type="RefSeq" id="WP_186661236.1">
    <property type="nucleotide sequence ID" value="NZ_CP077095.1"/>
</dbReference>
<dbReference type="SUPFAM" id="SSF160631">
    <property type="entry name" value="SMI1/KNR4-like"/>
    <property type="match status" value="1"/>
</dbReference>
<protein>
    <submittedName>
        <fullName evidence="1">SMI1/KNR4 family protein</fullName>
    </submittedName>
</protein>
<dbReference type="Proteomes" id="UP000633418">
    <property type="component" value="Chromosome"/>
</dbReference>
<reference evidence="1 2" key="1">
    <citation type="journal article" date="2020" name="Microorganisms">
        <title>Reliable Identification of Environmental Pseudomonas Isolates Using the rpoD Gene.</title>
        <authorList>
            <consortium name="The Broad Institute Genome Sequencing Platform"/>
            <person name="Girard L."/>
            <person name="Lood C."/>
            <person name="Rokni-Zadeh H."/>
            <person name="van Noort V."/>
            <person name="Lavigne R."/>
            <person name="De Mot R."/>
        </authorList>
    </citation>
    <scope>NUCLEOTIDE SEQUENCE [LARGE SCALE GENOMIC DNA]</scope>
    <source>
        <strain evidence="1 2">RW9S1A</strain>
    </source>
</reference>
<evidence type="ECO:0000313" key="1">
    <source>
        <dbReference type="EMBL" id="QXI37178.1"/>
    </source>
</evidence>
<sequence>MYDDLQPHTTGGLLASLTRSHVDSLAELSKSYPQVPSDYVSFLQTLGWGEIGSSAFMLYEGLLAPGQIYADEDDSLAGIVLFGDDLQGYCCGFDTLKGWEVVEIDPVSRTAHAVADSFSSFIRDLLDDLA</sequence>
<dbReference type="EMBL" id="CP077095">
    <property type="protein sequence ID" value="QXI37178.1"/>
    <property type="molecule type" value="Genomic_DNA"/>
</dbReference>
<keyword evidence="2" id="KW-1185">Reference proteome</keyword>
<gene>
    <name evidence="1" type="ORF">HU772_017760</name>
</gene>
<dbReference type="InterPro" id="IPR037883">
    <property type="entry name" value="Knr4/Smi1-like_sf"/>
</dbReference>
<accession>A0A9E6TVD8</accession>
<reference evidence="1 2" key="2">
    <citation type="journal article" date="2021" name="Microorganisms">
        <title>The Ever-Expanding Pseudomonas Genus: Description of 43 New Species and Partition of the Pseudomonas putida Group.</title>
        <authorList>
            <person name="Girard L."/>
            <person name="Lood C."/>
            <person name="Hofte M."/>
            <person name="Vandamme P."/>
            <person name="Rokni-Zadeh H."/>
            <person name="van Noort V."/>
            <person name="Lavigne R."/>
            <person name="De Mot R."/>
        </authorList>
    </citation>
    <scope>NUCLEOTIDE SEQUENCE [LARGE SCALE GENOMIC DNA]</scope>
    <source>
        <strain evidence="1 2">RW9S1A</strain>
    </source>
</reference>
<name>A0A9E6TVD8_9PSED</name>
<dbReference type="AlphaFoldDB" id="A0A9E6TVD8"/>
<dbReference type="KEGG" id="pxn:HU772_017760"/>